<dbReference type="CDD" id="cd00305">
    <property type="entry name" value="Cu-Zn_Superoxide_Dismutase"/>
    <property type="match status" value="1"/>
</dbReference>
<sequence>MGRTLVFAALGLMIASGPALAAELVIPVSAIDASGVGAIIGSLKVKDGKGGMMVTPRLAGLTPGPHGFHIHENPSCQPKEQDGKPVPGLSAGGHYDPAKAGKHEGPWGHGHLGDLPALAVNGDGTATDPVVVPKLKVADLKGRAVVIHAGADNYADQPKPLGGGGGRVACGVVPAK</sequence>
<comment type="cofactor">
    <cofactor evidence="2">
        <name>Cu cation</name>
        <dbReference type="ChEBI" id="CHEBI:23378"/>
    </cofactor>
    <text evidence="2">Binds 1 copper ion per subunit.</text>
</comment>
<dbReference type="GO" id="GO:0004784">
    <property type="term" value="F:superoxide dismutase activity"/>
    <property type="evidence" value="ECO:0007669"/>
    <property type="project" value="UniProtKB-EC"/>
</dbReference>
<dbReference type="KEGG" id="mag:amb2978"/>
<keyword evidence="4" id="KW-0732">Signal</keyword>
<feature type="chain" id="PRO_5004218169" description="Superoxide dismutase [Cu-Zn]" evidence="4">
    <location>
        <begin position="22"/>
        <end position="176"/>
    </location>
</feature>
<evidence type="ECO:0000256" key="2">
    <source>
        <dbReference type="RuleBase" id="RU000393"/>
    </source>
</evidence>
<dbReference type="OrthoDB" id="5431326at2"/>
<dbReference type="EMBL" id="AP007255">
    <property type="protein sequence ID" value="BAE51782.1"/>
    <property type="molecule type" value="Genomic_DNA"/>
</dbReference>
<dbReference type="Gene3D" id="2.60.40.200">
    <property type="entry name" value="Superoxide dismutase, copper/zinc binding domain"/>
    <property type="match status" value="1"/>
</dbReference>
<feature type="domain" description="Superoxide dismutase copper/zinc binding" evidence="5">
    <location>
        <begin position="42"/>
        <end position="173"/>
    </location>
</feature>
<feature type="signal peptide" evidence="4">
    <location>
        <begin position="1"/>
        <end position="21"/>
    </location>
</feature>
<dbReference type="PANTHER" id="PTHR10003">
    <property type="entry name" value="SUPEROXIDE DISMUTASE CU-ZN -RELATED"/>
    <property type="match status" value="1"/>
</dbReference>
<dbReference type="NCBIfam" id="NF007628">
    <property type="entry name" value="PRK10290.1"/>
    <property type="match status" value="1"/>
</dbReference>
<evidence type="ECO:0000313" key="6">
    <source>
        <dbReference type="EMBL" id="BAE51782.1"/>
    </source>
</evidence>
<evidence type="ECO:0000256" key="1">
    <source>
        <dbReference type="ARBA" id="ARBA00010457"/>
    </source>
</evidence>
<comment type="function">
    <text evidence="2">Destroys radicals which are normally produced within the cells and which are toxic to biological systems.</text>
</comment>
<keyword evidence="2" id="KW-0560">Oxidoreductase</keyword>
<comment type="catalytic activity">
    <reaction evidence="2">
        <text>2 superoxide + 2 H(+) = H2O2 + O2</text>
        <dbReference type="Rhea" id="RHEA:20696"/>
        <dbReference type="ChEBI" id="CHEBI:15378"/>
        <dbReference type="ChEBI" id="CHEBI:15379"/>
        <dbReference type="ChEBI" id="CHEBI:16240"/>
        <dbReference type="ChEBI" id="CHEBI:18421"/>
        <dbReference type="EC" id="1.15.1.1"/>
    </reaction>
</comment>
<dbReference type="SUPFAM" id="SSF49329">
    <property type="entry name" value="Cu,Zn superoxide dismutase-like"/>
    <property type="match status" value="1"/>
</dbReference>
<dbReference type="InterPro" id="IPR036423">
    <property type="entry name" value="SOD-like_Cu/Zn_dom_sf"/>
</dbReference>
<evidence type="ECO:0000256" key="4">
    <source>
        <dbReference type="SAM" id="SignalP"/>
    </source>
</evidence>
<proteinExistence type="inferred from homology"/>
<protein>
    <recommendedName>
        <fullName evidence="2">Superoxide dismutase [Cu-Zn]</fullName>
        <ecNumber evidence="2">1.15.1.1</ecNumber>
    </recommendedName>
</protein>
<comment type="cofactor">
    <cofactor evidence="2">
        <name>Zn(2+)</name>
        <dbReference type="ChEBI" id="CHEBI:29105"/>
    </cofactor>
    <text evidence="2">Binds 1 zinc ion per subunit.</text>
</comment>
<dbReference type="Pfam" id="PF00080">
    <property type="entry name" value="Sod_Cu"/>
    <property type="match status" value="1"/>
</dbReference>
<dbReference type="AlphaFoldDB" id="Q2W2Z3"/>
<name>Q2W2Z3_PARM1</name>
<organism evidence="6 7">
    <name type="scientific">Paramagnetospirillum magneticum (strain ATCC 700264 / AMB-1)</name>
    <name type="common">Magnetospirillum magneticum</name>
    <dbReference type="NCBI Taxonomy" id="342108"/>
    <lineage>
        <taxon>Bacteria</taxon>
        <taxon>Pseudomonadati</taxon>
        <taxon>Pseudomonadota</taxon>
        <taxon>Alphaproteobacteria</taxon>
        <taxon>Rhodospirillales</taxon>
        <taxon>Magnetospirillaceae</taxon>
        <taxon>Paramagnetospirillum</taxon>
    </lineage>
</organism>
<dbReference type="InterPro" id="IPR001424">
    <property type="entry name" value="SOD_Cu_Zn_dom"/>
</dbReference>
<comment type="similarity">
    <text evidence="1 2">Belongs to the Cu-Zn superoxide dismutase family.</text>
</comment>
<dbReference type="InterPro" id="IPR018152">
    <property type="entry name" value="SOD_Cu/Zn_BS"/>
</dbReference>
<dbReference type="HOGENOM" id="CLU_056632_7_1_5"/>
<keyword evidence="2" id="KW-0186">Copper</keyword>
<dbReference type="InterPro" id="IPR024134">
    <property type="entry name" value="SOD_Cu/Zn_/chaperone"/>
</dbReference>
<keyword evidence="2" id="KW-0862">Zinc</keyword>
<keyword evidence="2" id="KW-0479">Metal-binding</keyword>
<dbReference type="EC" id="1.15.1.1" evidence="2"/>
<dbReference type="Proteomes" id="UP000007058">
    <property type="component" value="Chromosome"/>
</dbReference>
<accession>Q2W2Z3</accession>
<dbReference type="PROSITE" id="PS00332">
    <property type="entry name" value="SOD_CU_ZN_2"/>
    <property type="match status" value="1"/>
</dbReference>
<feature type="region of interest" description="Disordered" evidence="3">
    <location>
        <begin position="71"/>
        <end position="90"/>
    </location>
</feature>
<keyword evidence="7" id="KW-1185">Reference proteome</keyword>
<dbReference type="RefSeq" id="WP_011385355.1">
    <property type="nucleotide sequence ID" value="NC_007626.1"/>
</dbReference>
<evidence type="ECO:0000256" key="3">
    <source>
        <dbReference type="SAM" id="MobiDB-lite"/>
    </source>
</evidence>
<gene>
    <name evidence="6" type="ordered locus">amb2978</name>
</gene>
<evidence type="ECO:0000313" key="7">
    <source>
        <dbReference type="Proteomes" id="UP000007058"/>
    </source>
</evidence>
<evidence type="ECO:0000259" key="5">
    <source>
        <dbReference type="Pfam" id="PF00080"/>
    </source>
</evidence>
<reference evidence="6 7" key="1">
    <citation type="journal article" date="2005" name="DNA Res.">
        <title>Complete genome sequence of the facultative anaerobic magnetotactic bacterium Magnetospirillum sp. strain AMB-1.</title>
        <authorList>
            <person name="Matsunaga T."/>
            <person name="Okamura Y."/>
            <person name="Fukuda Y."/>
            <person name="Wahyudi A.T."/>
            <person name="Murase Y."/>
            <person name="Takeyama H."/>
        </authorList>
    </citation>
    <scope>NUCLEOTIDE SEQUENCE [LARGE SCALE GENOMIC DNA]</scope>
    <source>
        <strain evidence="7">ATCC 700264 / AMB-1</strain>
    </source>
</reference>
<dbReference type="STRING" id="342108.amb2978"/>
<dbReference type="GO" id="GO:0005507">
    <property type="term" value="F:copper ion binding"/>
    <property type="evidence" value="ECO:0007669"/>
    <property type="project" value="InterPro"/>
</dbReference>